<accession>A0A8S5VD20</accession>
<sequence>MQIHVVYEGNNFSLRCIFRHIFCAGYVYMYADSCLKKSETLRAVSNACLNMGFEFFCVVACRGR</sequence>
<evidence type="ECO:0000313" key="1">
    <source>
        <dbReference type="EMBL" id="DAG04666.1"/>
    </source>
</evidence>
<name>A0A8S5VD20_9CAUD</name>
<proteinExistence type="predicted"/>
<protein>
    <submittedName>
        <fullName evidence="1">Uncharacterized protein</fullName>
    </submittedName>
</protein>
<organism evidence="1">
    <name type="scientific">Siphoviridae sp. ctDXu9</name>
    <dbReference type="NCBI Taxonomy" id="2825387"/>
    <lineage>
        <taxon>Viruses</taxon>
        <taxon>Duplodnaviria</taxon>
        <taxon>Heunggongvirae</taxon>
        <taxon>Uroviricota</taxon>
        <taxon>Caudoviricetes</taxon>
    </lineage>
</organism>
<dbReference type="EMBL" id="BK016244">
    <property type="protein sequence ID" value="DAG04666.1"/>
    <property type="molecule type" value="Genomic_DNA"/>
</dbReference>
<reference evidence="1" key="1">
    <citation type="journal article" date="2021" name="Proc. Natl. Acad. Sci. U.S.A.">
        <title>A Catalog of Tens of Thousands of Viruses from Human Metagenomes Reveals Hidden Associations with Chronic Diseases.</title>
        <authorList>
            <person name="Tisza M.J."/>
            <person name="Buck C.B."/>
        </authorList>
    </citation>
    <scope>NUCLEOTIDE SEQUENCE</scope>
    <source>
        <strain evidence="1">CtDXu9</strain>
    </source>
</reference>